<dbReference type="InterPro" id="IPR024047">
    <property type="entry name" value="MM3350-like_sf"/>
</dbReference>
<dbReference type="SUPFAM" id="SSF159941">
    <property type="entry name" value="MM3350-like"/>
    <property type="match status" value="1"/>
</dbReference>
<organism evidence="2 3">
    <name type="scientific">Ruminococcus bromii</name>
    <dbReference type="NCBI Taxonomy" id="40518"/>
    <lineage>
        <taxon>Bacteria</taxon>
        <taxon>Bacillati</taxon>
        <taxon>Bacillota</taxon>
        <taxon>Clostridia</taxon>
        <taxon>Eubacteriales</taxon>
        <taxon>Oscillospiraceae</taxon>
        <taxon>Ruminococcus</taxon>
    </lineage>
</organism>
<dbReference type="AlphaFoldDB" id="A0A2N0UZH7"/>
<name>A0A2N0UZH7_9FIRM</name>
<dbReference type="Gene3D" id="3.10.290.30">
    <property type="entry name" value="MM3350-like"/>
    <property type="match status" value="1"/>
</dbReference>
<keyword evidence="3" id="KW-1185">Reference proteome</keyword>
<dbReference type="Pfam" id="PF07929">
    <property type="entry name" value="PRiA4_ORF3"/>
    <property type="match status" value="1"/>
</dbReference>
<comment type="caution">
    <text evidence="2">The sequence shown here is derived from an EMBL/GenBank/DDBJ whole genome shotgun (WGS) entry which is preliminary data.</text>
</comment>
<feature type="domain" description="Plasmid pRiA4b Orf3-like" evidence="1">
    <location>
        <begin position="6"/>
        <end position="106"/>
    </location>
</feature>
<dbReference type="EMBL" id="NNSR01000026">
    <property type="protein sequence ID" value="PKD32345.1"/>
    <property type="molecule type" value="Genomic_DNA"/>
</dbReference>
<protein>
    <recommendedName>
        <fullName evidence="1">Plasmid pRiA4b Orf3-like domain-containing protein</fullName>
    </recommendedName>
</protein>
<proteinExistence type="predicted"/>
<evidence type="ECO:0000313" key="2">
    <source>
        <dbReference type="EMBL" id="PKD32345.1"/>
    </source>
</evidence>
<evidence type="ECO:0000313" key="3">
    <source>
        <dbReference type="Proteomes" id="UP000233425"/>
    </source>
</evidence>
<sequence length="166" mass="19005">MAVLGYAVLSSFSTCAYHLFMMTYKGTDYELDDEEFQTKPKLMSETKLGKLKLEIGDKIHMIDDFGEEQEFEITLLSDEEMPKGSGRSYPKVSDGAGRGIIDDMSADELLKLIKKIDKTGKSDFTYAHRGEDLPWDYHDYQIDIDNALLKGEIARIKYAYENPEDY</sequence>
<dbReference type="InterPro" id="IPR012912">
    <property type="entry name" value="Plasmid_pRiA4b_Orf3-like"/>
</dbReference>
<gene>
    <name evidence="2" type="ORF">RBATCC27255_00293</name>
</gene>
<reference evidence="2" key="1">
    <citation type="journal article" date="2018" name="Environ. Microbiol.">
        <title>Sporulation capability and amylosome conservation among diverse human colonic and rumen isolates of the keystone starch-degrader Ruminococcus bromii.</title>
        <authorList>
            <person name="Mukhopadhya I."/>
            <person name="Morais S."/>
            <person name="Laverde-Gomez J."/>
            <person name="Sheridan P.O."/>
            <person name="Walker A.W."/>
            <person name="Kelly W."/>
            <person name="Klieve A.V."/>
            <person name="Ouwerkerk D."/>
            <person name="Duncan S.H."/>
            <person name="Louis P."/>
            <person name="Koropatkin N."/>
            <person name="Cockburn D."/>
            <person name="Kibler R."/>
            <person name="Cooper P.J."/>
            <person name="Sandoval C."/>
            <person name="Crost E."/>
            <person name="Juge N."/>
            <person name="Bayer E.A."/>
            <person name="Flint H.J."/>
        </authorList>
    </citation>
    <scope>NUCLEOTIDE SEQUENCE [LARGE SCALE GENOMIC DNA]</scope>
    <source>
        <strain evidence="2">ATCC 27255</strain>
    </source>
</reference>
<dbReference type="Proteomes" id="UP000233425">
    <property type="component" value="Unassembled WGS sequence"/>
</dbReference>
<evidence type="ECO:0000259" key="1">
    <source>
        <dbReference type="Pfam" id="PF07929"/>
    </source>
</evidence>
<accession>A0A2N0UZH7</accession>